<name>A0A1F5GZI1_9BACT</name>
<dbReference type="Proteomes" id="UP000176740">
    <property type="component" value="Unassembled WGS sequence"/>
</dbReference>
<sequence length="60" mass="6937">MKRQIKGLENYSNKWIALDEKKTEVIFSSDTYKGLLKALQKTKDKVFLMKLPPFVGSYAP</sequence>
<gene>
    <name evidence="1" type="ORF">A3A49_02440</name>
</gene>
<dbReference type="AlphaFoldDB" id="A0A1F5GZI1"/>
<evidence type="ECO:0000313" key="2">
    <source>
        <dbReference type="Proteomes" id="UP000176740"/>
    </source>
</evidence>
<evidence type="ECO:0000313" key="1">
    <source>
        <dbReference type="EMBL" id="OGD97215.1"/>
    </source>
</evidence>
<comment type="caution">
    <text evidence="1">The sequence shown here is derived from an EMBL/GenBank/DDBJ whole genome shotgun (WGS) entry which is preliminary data.</text>
</comment>
<dbReference type="EMBL" id="MFBO01000036">
    <property type="protein sequence ID" value="OGD97215.1"/>
    <property type="molecule type" value="Genomic_DNA"/>
</dbReference>
<accession>A0A1F5GZI1</accession>
<protein>
    <submittedName>
        <fullName evidence="1">Uncharacterized protein</fullName>
    </submittedName>
</protein>
<organism evidence="1 2">
    <name type="scientific">Candidatus Curtissbacteria bacterium RIFCSPLOWO2_01_FULL_38_11b</name>
    <dbReference type="NCBI Taxonomy" id="1797725"/>
    <lineage>
        <taxon>Bacteria</taxon>
        <taxon>Candidatus Curtissiibacteriota</taxon>
    </lineage>
</organism>
<proteinExistence type="predicted"/>
<reference evidence="1 2" key="1">
    <citation type="journal article" date="2016" name="Nat. Commun.">
        <title>Thousands of microbial genomes shed light on interconnected biogeochemical processes in an aquifer system.</title>
        <authorList>
            <person name="Anantharaman K."/>
            <person name="Brown C.T."/>
            <person name="Hug L.A."/>
            <person name="Sharon I."/>
            <person name="Castelle C.J."/>
            <person name="Probst A.J."/>
            <person name="Thomas B.C."/>
            <person name="Singh A."/>
            <person name="Wilkins M.J."/>
            <person name="Karaoz U."/>
            <person name="Brodie E.L."/>
            <person name="Williams K.H."/>
            <person name="Hubbard S.S."/>
            <person name="Banfield J.F."/>
        </authorList>
    </citation>
    <scope>NUCLEOTIDE SEQUENCE [LARGE SCALE GENOMIC DNA]</scope>
</reference>